<keyword evidence="1" id="KW-0812">Transmembrane</keyword>
<feature type="transmembrane region" description="Helical" evidence="1">
    <location>
        <begin position="12"/>
        <end position="33"/>
    </location>
</feature>
<proteinExistence type="predicted"/>
<keyword evidence="1" id="KW-0472">Membrane</keyword>
<reference evidence="2" key="1">
    <citation type="journal article" date="2021" name="Proc. Natl. Acad. Sci. U.S.A.">
        <title>A Catalog of Tens of Thousands of Viruses from Human Metagenomes Reveals Hidden Associations with Chronic Diseases.</title>
        <authorList>
            <person name="Tisza M.J."/>
            <person name="Buck C.B."/>
        </authorList>
    </citation>
    <scope>NUCLEOTIDE SEQUENCE</scope>
    <source>
        <strain evidence="2">Ct8MV80</strain>
    </source>
</reference>
<organism evidence="2">
    <name type="scientific">virus sp. ct8MV80</name>
    <dbReference type="NCBI Taxonomy" id="2826793"/>
    <lineage>
        <taxon>Viruses</taxon>
    </lineage>
</organism>
<evidence type="ECO:0000256" key="1">
    <source>
        <dbReference type="SAM" id="Phobius"/>
    </source>
</evidence>
<name>A0A8S5R7C4_9VIRU</name>
<keyword evidence="1" id="KW-1133">Transmembrane helix</keyword>
<dbReference type="EMBL" id="BK015835">
    <property type="protein sequence ID" value="DAE27302.1"/>
    <property type="molecule type" value="Genomic_DNA"/>
</dbReference>
<protein>
    <submittedName>
        <fullName evidence="2">Uncharacterized protein</fullName>
    </submittedName>
</protein>
<evidence type="ECO:0000313" key="2">
    <source>
        <dbReference type="EMBL" id="DAE27302.1"/>
    </source>
</evidence>
<sequence length="38" mass="4474">MELNQRVVTINMLGIIVIYHILRNCAGLLYLWLFQALQ</sequence>
<accession>A0A8S5R7C4</accession>